<evidence type="ECO:0000256" key="1">
    <source>
        <dbReference type="ARBA" id="ARBA00004380"/>
    </source>
</evidence>
<keyword evidence="5" id="KW-0926">Vacuole</keyword>
<keyword evidence="5" id="KW-0472">Membrane</keyword>
<dbReference type="Proteomes" id="UP000465221">
    <property type="component" value="Unassembled WGS sequence"/>
</dbReference>
<comment type="caution">
    <text evidence="10">The sequence shown here is derived from an EMBL/GenBank/DDBJ whole genome shotgun (WGS) entry which is preliminary data.</text>
</comment>
<dbReference type="Pfam" id="PF19036">
    <property type="entry name" value="Fuz_longin_1"/>
    <property type="match status" value="1"/>
</dbReference>
<evidence type="ECO:0000256" key="4">
    <source>
        <dbReference type="ARBA" id="ARBA00043892"/>
    </source>
</evidence>
<evidence type="ECO:0000256" key="3">
    <source>
        <dbReference type="ARBA" id="ARBA00022753"/>
    </source>
</evidence>
<feature type="compositionally biased region" description="Polar residues" evidence="6">
    <location>
        <begin position="1"/>
        <end position="11"/>
    </location>
</feature>
<protein>
    <recommendedName>
        <fullName evidence="2 5">Vacuolar fusion protein MON1</fullName>
    </recommendedName>
</protein>
<comment type="subcellular location">
    <subcellularLocation>
        <location evidence="5">Endosome</location>
        <location evidence="5">Multivesicular body membrane</location>
        <topology evidence="5">Peripheral membrane protein</topology>
    </subcellularLocation>
    <subcellularLocation>
        <location evidence="1 5">Prevacuolar compartment membrane</location>
        <topology evidence="1 5">Peripheral membrane protein</topology>
    </subcellularLocation>
    <subcellularLocation>
        <location evidence="5">Vacuole membrane</location>
        <topology evidence="5">Peripheral membrane protein</topology>
    </subcellularLocation>
</comment>
<name>A0A8H3RTS4_9EURO</name>
<evidence type="ECO:0000313" key="11">
    <source>
        <dbReference type="Proteomes" id="UP000465221"/>
    </source>
</evidence>
<dbReference type="Pfam" id="PF19037">
    <property type="entry name" value="Fuz_longin_2"/>
    <property type="match status" value="1"/>
</dbReference>
<dbReference type="GO" id="GO:0032585">
    <property type="term" value="C:multivesicular body membrane"/>
    <property type="evidence" value="ECO:0007669"/>
    <property type="project" value="UniProtKB-SubCell"/>
</dbReference>
<evidence type="ECO:0000313" key="10">
    <source>
        <dbReference type="EMBL" id="GFF39544.1"/>
    </source>
</evidence>
<dbReference type="InterPro" id="IPR043971">
    <property type="entry name" value="FUZ/MON1/HPS1_longin_2"/>
</dbReference>
<dbReference type="InterPro" id="IPR004353">
    <property type="entry name" value="Mon1"/>
</dbReference>
<dbReference type="GO" id="GO:0000329">
    <property type="term" value="C:fungal-type vacuole membrane"/>
    <property type="evidence" value="ECO:0007669"/>
    <property type="project" value="TreeGrafter"/>
</dbReference>
<comment type="similarity">
    <text evidence="5">Belongs to the MON1/SAND family.</text>
</comment>
<dbReference type="GO" id="GO:0035658">
    <property type="term" value="C:Mon1-Ccz1 complex"/>
    <property type="evidence" value="ECO:0007669"/>
    <property type="project" value="TreeGrafter"/>
</dbReference>
<dbReference type="Pfam" id="PF19038">
    <property type="entry name" value="Fuz_longin_3"/>
    <property type="match status" value="1"/>
</dbReference>
<dbReference type="PANTHER" id="PTHR13027:SF7">
    <property type="entry name" value="VACUOLAR FUSION PROTEIN MON1 HOMOLOG"/>
    <property type="match status" value="1"/>
</dbReference>
<dbReference type="AlphaFoldDB" id="A0A8H3RTS4"/>
<keyword evidence="3 5" id="KW-0967">Endosome</keyword>
<dbReference type="GO" id="GO:0006914">
    <property type="term" value="P:autophagy"/>
    <property type="evidence" value="ECO:0007669"/>
    <property type="project" value="UniProtKB-UniRule"/>
</dbReference>
<proteinExistence type="inferred from homology"/>
<keyword evidence="5" id="KW-0653">Protein transport</keyword>
<accession>A0A8H3RTS4</accession>
<sequence length="687" mass="75405">MNSNSLEQPQVSPGDDGTGKNNYGAPEYSAKRPSNTGSDDSPTSFEERPPPLPPRPSTLSLLDEGFISSRSVRQASSASLQAKATTAVSIPDISLLQLNDSGKENHPTRGPFGTLRAKASLTQLTASRSSDAGDSASIRSTALNTELGEAENVFSDFLAQESGDVQQDSSGLLQFPEFRADDVDDDFTSEFEPIGELDDQGRNEELLLERWKSKRKHYLILSAAGKPIWTRHGDGGLISGYIGVIQTIISFYEDANDRLGSFCAGDTKFVITTKGPLYLVAISRLLESDTQLKLQLEALYMQILSTLTLPSLTHLFSVRPSTDLKRPLQGSETLLSTLADSFTKGSPSTFLSALECLKIRKSHRQAINNALLKTKASSLLYGLVVAGGRLVSVVRPKKHSLHPGDLQLLFNMIFEAEGIKAGGGESWIPVCLPGFNSSGYLYMYVSFLDLRENSGNAASETTTTQQSVAIILISPNKEGFFEMQEMRNSLVEQLEKNNSIKIIKDAIDGGRPTTTDIVPGTVLHHFLYKSRANVQFTMSSYDPEFTSISRRRRLMSTYNNLHSSIHAKHAHVKVHHCISQSASSFAWVTPIFELYCVASPNANRNALAQSASKIVQWVQREEERLFIIGGAELKVAVLDAPRTVPKSKSRGKDDVFAFDMAHLVIARYSPSQWSSQSYRLVRQRAAA</sequence>
<gene>
    <name evidence="10" type="ORF">IFM46972_05912</name>
</gene>
<dbReference type="EMBL" id="BLKC01000038">
    <property type="protein sequence ID" value="GFF39544.1"/>
    <property type="molecule type" value="Genomic_DNA"/>
</dbReference>
<reference evidence="10 11" key="1">
    <citation type="submission" date="2020-01" db="EMBL/GenBank/DDBJ databases">
        <title>Draft genome sequence of Aspergillus udagawae IFM 46972.</title>
        <authorList>
            <person name="Takahashi H."/>
            <person name="Yaguchi T."/>
        </authorList>
    </citation>
    <scope>NUCLEOTIDE SEQUENCE [LARGE SCALE GENOMIC DNA]</scope>
    <source>
        <strain evidence="10 11">IFM 46972</strain>
    </source>
</reference>
<feature type="domain" description="FUZ/MON1/HPS1 third Longin" evidence="9">
    <location>
        <begin position="523"/>
        <end position="622"/>
    </location>
</feature>
<dbReference type="InterPro" id="IPR043970">
    <property type="entry name" value="FUZ/MON1/HPS1_longin_3"/>
</dbReference>
<feature type="compositionally biased region" description="Polar residues" evidence="6">
    <location>
        <begin position="32"/>
        <end position="41"/>
    </location>
</feature>
<feature type="domain" description="FUZ/MON1/HPS1 first Longin" evidence="7">
    <location>
        <begin position="216"/>
        <end position="338"/>
    </location>
</feature>
<dbReference type="InterPro" id="IPR043972">
    <property type="entry name" value="FUZ/MON1/HPS1_longin_1"/>
</dbReference>
<feature type="domain" description="FUZ/MON1/HPS1 second Longin" evidence="8">
    <location>
        <begin position="378"/>
        <end position="491"/>
    </location>
</feature>
<evidence type="ECO:0000256" key="6">
    <source>
        <dbReference type="SAM" id="MobiDB-lite"/>
    </source>
</evidence>
<dbReference type="PRINTS" id="PR01546">
    <property type="entry name" value="YEAST73DUF"/>
</dbReference>
<comment type="function">
    <text evidence="5">Required for multiple vacuole delivery pathways including the cytoplasm to vacuole transport (Cvt), autophagy, pexophagy and endocytosis.</text>
</comment>
<comment type="function">
    <text evidence="4">In complex with CCZ1, is required for multiple vacuole delivery pathways including the cytoplasm to vacuole transport (Cvt), autophagy, pexophagy and endocytosis. The MON1-CCZ1 complex acts at the fusion of vesicles with the vacuole, through its regulation of the SNARE complex during the coordinated priming and docking stages of fusion, and particularly at the stage of tethering/docking.</text>
</comment>
<evidence type="ECO:0000256" key="5">
    <source>
        <dbReference type="RuleBase" id="RU367048"/>
    </source>
</evidence>
<evidence type="ECO:0000259" key="7">
    <source>
        <dbReference type="Pfam" id="PF19036"/>
    </source>
</evidence>
<evidence type="ECO:0000256" key="2">
    <source>
        <dbReference type="ARBA" id="ARBA00018132"/>
    </source>
</evidence>
<evidence type="ECO:0000259" key="8">
    <source>
        <dbReference type="Pfam" id="PF19037"/>
    </source>
</evidence>
<keyword evidence="5" id="KW-0072">Autophagy</keyword>
<evidence type="ECO:0000259" key="9">
    <source>
        <dbReference type="Pfam" id="PF19038"/>
    </source>
</evidence>
<feature type="region of interest" description="Disordered" evidence="6">
    <location>
        <begin position="1"/>
        <end position="61"/>
    </location>
</feature>
<dbReference type="GO" id="GO:0016192">
    <property type="term" value="P:vesicle-mediated transport"/>
    <property type="evidence" value="ECO:0007669"/>
    <property type="project" value="InterPro"/>
</dbReference>
<dbReference type="GO" id="GO:0006623">
    <property type="term" value="P:protein targeting to vacuole"/>
    <property type="evidence" value="ECO:0007669"/>
    <property type="project" value="UniProtKB-UniRule"/>
</dbReference>
<dbReference type="PANTHER" id="PTHR13027">
    <property type="entry name" value="SAND PROTEIN-RELATED"/>
    <property type="match status" value="1"/>
</dbReference>
<keyword evidence="5" id="KW-0813">Transport</keyword>
<organism evidence="10 11">
    <name type="scientific">Aspergillus udagawae</name>
    <dbReference type="NCBI Taxonomy" id="91492"/>
    <lineage>
        <taxon>Eukaryota</taxon>
        <taxon>Fungi</taxon>
        <taxon>Dikarya</taxon>
        <taxon>Ascomycota</taxon>
        <taxon>Pezizomycotina</taxon>
        <taxon>Eurotiomycetes</taxon>
        <taxon>Eurotiomycetidae</taxon>
        <taxon>Eurotiales</taxon>
        <taxon>Aspergillaceae</taxon>
        <taxon>Aspergillus</taxon>
        <taxon>Aspergillus subgen. Fumigati</taxon>
    </lineage>
</organism>